<organism evidence="10">
    <name type="scientific">Caenorhabditis remanei</name>
    <name type="common">Caenorhabditis vulgaris</name>
    <dbReference type="NCBI Taxonomy" id="31234"/>
    <lineage>
        <taxon>Eukaryota</taxon>
        <taxon>Metazoa</taxon>
        <taxon>Ecdysozoa</taxon>
        <taxon>Nematoda</taxon>
        <taxon>Chromadorea</taxon>
        <taxon>Rhabditida</taxon>
        <taxon>Rhabditina</taxon>
        <taxon>Rhabditomorpha</taxon>
        <taxon>Rhabditoidea</taxon>
        <taxon>Rhabditidae</taxon>
        <taxon>Peloderinae</taxon>
        <taxon>Caenorhabditis</taxon>
    </lineage>
</organism>
<feature type="compositionally biased region" description="Low complexity" evidence="7">
    <location>
        <begin position="211"/>
        <end position="225"/>
    </location>
</feature>
<dbReference type="SUPFAM" id="SSF49417">
    <property type="entry name" value="p53-like transcription factors"/>
    <property type="match status" value="1"/>
</dbReference>
<dbReference type="GO" id="GO:0005634">
    <property type="term" value="C:nucleus"/>
    <property type="evidence" value="ECO:0007669"/>
    <property type="project" value="UniProtKB-SubCell"/>
</dbReference>
<evidence type="ECO:0000256" key="7">
    <source>
        <dbReference type="SAM" id="MobiDB-lite"/>
    </source>
</evidence>
<dbReference type="AlphaFoldDB" id="E3LYN8"/>
<keyword evidence="2" id="KW-0805">Transcription regulation</keyword>
<keyword evidence="10" id="KW-1185">Reference proteome</keyword>
<feature type="region of interest" description="Disordered" evidence="7">
    <location>
        <begin position="185"/>
        <end position="228"/>
    </location>
</feature>
<evidence type="ECO:0000313" key="9">
    <source>
        <dbReference type="EMBL" id="EFO86558.1"/>
    </source>
</evidence>
<dbReference type="InterPro" id="IPR001699">
    <property type="entry name" value="TF_T-box"/>
</dbReference>
<dbReference type="CTD" id="9800641"/>
<dbReference type="CDD" id="cd00182">
    <property type="entry name" value="T-box"/>
    <property type="match status" value="1"/>
</dbReference>
<dbReference type="Pfam" id="PF00907">
    <property type="entry name" value="T-box"/>
    <property type="match status" value="1"/>
</dbReference>
<keyword evidence="3 6" id="KW-0238">DNA-binding</keyword>
<evidence type="ECO:0000256" key="2">
    <source>
        <dbReference type="ARBA" id="ARBA00023015"/>
    </source>
</evidence>
<evidence type="ECO:0000256" key="4">
    <source>
        <dbReference type="ARBA" id="ARBA00023163"/>
    </source>
</evidence>
<dbReference type="eggNOG" id="KOG3585">
    <property type="taxonomic scope" value="Eukaryota"/>
</dbReference>
<dbReference type="HOGENOM" id="CLU_032588_0_0_1"/>
<dbReference type="FunCoup" id="E3LYN8">
    <property type="interactions" value="273"/>
</dbReference>
<dbReference type="GO" id="GO:0045893">
    <property type="term" value="P:positive regulation of DNA-templated transcription"/>
    <property type="evidence" value="ECO:0007669"/>
    <property type="project" value="InterPro"/>
</dbReference>
<dbReference type="OrthoDB" id="7442607at2759"/>
<dbReference type="InterPro" id="IPR046360">
    <property type="entry name" value="T-box_DNA-bd"/>
</dbReference>
<evidence type="ECO:0000259" key="8">
    <source>
        <dbReference type="PROSITE" id="PS50252"/>
    </source>
</evidence>
<dbReference type="PANTHER" id="PTHR11267:SF189">
    <property type="entry name" value="T-BOX PROTEIN 31-RELATED"/>
    <property type="match status" value="1"/>
</dbReference>
<dbReference type="RefSeq" id="XP_003110726.2">
    <property type="nucleotide sequence ID" value="XM_003110678.2"/>
</dbReference>
<evidence type="ECO:0000256" key="3">
    <source>
        <dbReference type="ARBA" id="ARBA00023125"/>
    </source>
</evidence>
<comment type="caution">
    <text evidence="6">Lacks conserved residue(s) required for the propagation of feature annotation.</text>
</comment>
<dbReference type="KEGG" id="crq:GCK72_007200"/>
<dbReference type="GeneID" id="9800641"/>
<dbReference type="OMA" id="YTVHIHL"/>
<evidence type="ECO:0000313" key="10">
    <source>
        <dbReference type="Proteomes" id="UP000008281"/>
    </source>
</evidence>
<dbReference type="GO" id="GO:0000785">
    <property type="term" value="C:chromatin"/>
    <property type="evidence" value="ECO:0007669"/>
    <property type="project" value="TreeGrafter"/>
</dbReference>
<dbReference type="GO" id="GO:0000978">
    <property type="term" value="F:RNA polymerase II cis-regulatory region sequence-specific DNA binding"/>
    <property type="evidence" value="ECO:0007669"/>
    <property type="project" value="InterPro"/>
</dbReference>
<evidence type="ECO:0000256" key="5">
    <source>
        <dbReference type="ARBA" id="ARBA00023242"/>
    </source>
</evidence>
<dbReference type="GO" id="GO:0000981">
    <property type="term" value="F:DNA-binding transcription factor activity, RNA polymerase II-specific"/>
    <property type="evidence" value="ECO:0007669"/>
    <property type="project" value="TreeGrafter"/>
</dbReference>
<dbReference type="InParanoid" id="E3LYN8"/>
<reference evidence="9" key="1">
    <citation type="submission" date="2007-07" db="EMBL/GenBank/DDBJ databases">
        <title>PCAP assembly of the Caenorhabditis remanei genome.</title>
        <authorList>
            <consortium name="The Caenorhabditis remanei Sequencing Consortium"/>
            <person name="Wilson R.K."/>
        </authorList>
    </citation>
    <scope>NUCLEOTIDE SEQUENCE [LARGE SCALE GENOMIC DNA]</scope>
    <source>
        <strain evidence="9">PB4641</strain>
    </source>
</reference>
<dbReference type="PROSITE" id="PS50252">
    <property type="entry name" value="TBOX_3"/>
    <property type="match status" value="1"/>
</dbReference>
<proteinExistence type="predicted"/>
<keyword evidence="5 6" id="KW-0539">Nucleus</keyword>
<dbReference type="PROSITE" id="PS01264">
    <property type="entry name" value="TBOX_2"/>
    <property type="match status" value="1"/>
</dbReference>
<gene>
    <name evidence="9" type="ORF">CRE_04680</name>
</gene>
<evidence type="ECO:0000256" key="6">
    <source>
        <dbReference type="PROSITE-ProRule" id="PRU00201"/>
    </source>
</evidence>
<protein>
    <recommendedName>
        <fullName evidence="8">T-box domain-containing protein</fullName>
    </recommendedName>
</protein>
<dbReference type="PANTHER" id="PTHR11267">
    <property type="entry name" value="T-BOX PROTEIN-RELATED"/>
    <property type="match status" value="1"/>
</dbReference>
<dbReference type="Proteomes" id="UP000008281">
    <property type="component" value="Unassembled WGS sequence"/>
</dbReference>
<dbReference type="InterPro" id="IPR036960">
    <property type="entry name" value="T-box_sf"/>
</dbReference>
<dbReference type="STRING" id="31234.E3LYN8"/>
<dbReference type="InterPro" id="IPR018186">
    <property type="entry name" value="TF_T-box_CS"/>
</dbReference>
<accession>E3LYN8</accession>
<dbReference type="GO" id="GO:0001708">
    <property type="term" value="P:cell fate specification"/>
    <property type="evidence" value="ECO:0007669"/>
    <property type="project" value="TreeGrafter"/>
</dbReference>
<feature type="domain" description="T-box" evidence="8">
    <location>
        <begin position="14"/>
        <end position="187"/>
    </location>
</feature>
<dbReference type="SMART" id="SM00425">
    <property type="entry name" value="TBOX"/>
    <property type="match status" value="1"/>
</dbReference>
<dbReference type="InterPro" id="IPR008967">
    <property type="entry name" value="p53-like_TF_DNA-bd_sf"/>
</dbReference>
<dbReference type="PRINTS" id="PR00937">
    <property type="entry name" value="TBOX"/>
</dbReference>
<keyword evidence="4" id="KW-0804">Transcription</keyword>
<dbReference type="FunFam" id="2.60.40.820:FF:000013">
    <property type="entry name" value="T-box transcription factor tbx-9"/>
    <property type="match status" value="1"/>
</dbReference>
<sequence length="307" mass="35261">MDSLESPSGIRISLSDKKTWNEFYPKTEMIVTKKKGRVIFPHLNYNLKGMEPGTLYTVHIHLERVDNIKYKFDAGEWQEFGKGEPVHPIKYKEHPDGARPGSHWMKETVSFSHLKITNDAENKDNKLILVQSMHKYRPVVTITKHGGYPGEEFRLALTEFIVVTAYQSDEMIKLKVAHNKFASGFRSNGKRRNSIDSENTSPGDVKRRSTSSESSSSSPLLVSPPNFDSIMNPMNPLTPIEFNQNPYPTQPIYPMQNQVFDFNSAYWNSYYQQQQAYWNHNQMNMMNQWSTGNPMNSENAHNGFGGI</sequence>
<comment type="subcellular location">
    <subcellularLocation>
        <location evidence="1 6">Nucleus</location>
    </subcellularLocation>
</comment>
<evidence type="ECO:0000256" key="1">
    <source>
        <dbReference type="ARBA" id="ARBA00004123"/>
    </source>
</evidence>
<dbReference type="EMBL" id="DS268419">
    <property type="protein sequence ID" value="EFO86558.1"/>
    <property type="molecule type" value="Genomic_DNA"/>
</dbReference>
<dbReference type="Gene3D" id="2.60.40.820">
    <property type="entry name" value="Transcription factor, T-box"/>
    <property type="match status" value="1"/>
</dbReference>
<name>E3LYN8_CAERE</name>